<dbReference type="InterPro" id="IPR003018">
    <property type="entry name" value="GAF"/>
</dbReference>
<dbReference type="PANTHER" id="PTHR43047:SF72">
    <property type="entry name" value="OSMOSENSING HISTIDINE PROTEIN KINASE SLN1"/>
    <property type="match status" value="1"/>
</dbReference>
<dbReference type="InterPro" id="IPR029016">
    <property type="entry name" value="GAF-like_dom_sf"/>
</dbReference>
<dbReference type="EC" id="2.7.13.3" evidence="2"/>
<dbReference type="Gene3D" id="3.30.450.40">
    <property type="match status" value="1"/>
</dbReference>
<dbReference type="CDD" id="cd00075">
    <property type="entry name" value="HATPase"/>
    <property type="match status" value="1"/>
</dbReference>
<dbReference type="Gene3D" id="3.30.565.10">
    <property type="entry name" value="Histidine kinase-like ATPase, C-terminal domain"/>
    <property type="match status" value="1"/>
</dbReference>
<reference evidence="6 7" key="1">
    <citation type="journal article" date="2016" name="Nat. Commun.">
        <title>Thousands of microbial genomes shed light on interconnected biogeochemical processes in an aquifer system.</title>
        <authorList>
            <person name="Anantharaman K."/>
            <person name="Brown C.T."/>
            <person name="Hug L.A."/>
            <person name="Sharon I."/>
            <person name="Castelle C.J."/>
            <person name="Probst A.J."/>
            <person name="Thomas B.C."/>
            <person name="Singh A."/>
            <person name="Wilkins M.J."/>
            <person name="Karaoz U."/>
            <person name="Brodie E.L."/>
            <person name="Williams K.H."/>
            <person name="Hubbard S.S."/>
            <person name="Banfield J.F."/>
        </authorList>
    </citation>
    <scope>NUCLEOTIDE SEQUENCE [LARGE SCALE GENOMIC DNA]</scope>
</reference>
<dbReference type="Pfam" id="PF02518">
    <property type="entry name" value="HATPase_c"/>
    <property type="match status" value="1"/>
</dbReference>
<evidence type="ECO:0000313" key="6">
    <source>
        <dbReference type="EMBL" id="OGG78308.1"/>
    </source>
</evidence>
<keyword evidence="3" id="KW-0808">Transferase</keyword>
<sequence length="444" mass="48668">MNFPTANSDEASQLKVANEKVYKHSLELAVKNKTLSILRKLYEISVLVLLPKELAEKLMQAIQEVLSFERVSILLYDAANDTLIPLAHAETERFRAVPRDTSPLSKHGLEHASQNPFFGNLINTKATQYTEDLTAVWGSSLTNEALIALEKEGHIRSVIALPLIIGGSVRGIFTVHFNRIYDELTDYEKESIQSLSDVITVALEKAIIYQELRETNERQETLIHFIGHEVKGFLTNAEGAFAALSDGDFGQLPETLKPFVDQALAQSRLGVDSVGNILKASNLKKGTVTYAKEPFDFRALAAEAVEKERPAAEKKELSLSFIADEAPYRMTGDKAQINDHVLRNLIDNAINYTPSGSISVSLKKDADKIIVTVKDTGVGIGEEDKKRLFTEGGHGKDSQKVNVHSTGYGLYIAKSVVEAHGGTIRAESLGAGKGSTFIVAFPES</sequence>
<evidence type="ECO:0000256" key="1">
    <source>
        <dbReference type="ARBA" id="ARBA00000085"/>
    </source>
</evidence>
<dbReference type="Pfam" id="PF13185">
    <property type="entry name" value="GAF_2"/>
    <property type="match status" value="1"/>
</dbReference>
<dbReference type="SUPFAM" id="SSF55781">
    <property type="entry name" value="GAF domain-like"/>
    <property type="match status" value="1"/>
</dbReference>
<dbReference type="GO" id="GO:0009927">
    <property type="term" value="F:histidine phosphotransfer kinase activity"/>
    <property type="evidence" value="ECO:0007669"/>
    <property type="project" value="TreeGrafter"/>
</dbReference>
<dbReference type="InterPro" id="IPR036097">
    <property type="entry name" value="HisK_dim/P_sf"/>
</dbReference>
<dbReference type="SMART" id="SM00387">
    <property type="entry name" value="HATPase_c"/>
    <property type="match status" value="1"/>
</dbReference>
<dbReference type="PRINTS" id="PR00344">
    <property type="entry name" value="BCTRLSENSOR"/>
</dbReference>
<dbReference type="SUPFAM" id="SSF55874">
    <property type="entry name" value="ATPase domain of HSP90 chaperone/DNA topoisomerase II/histidine kinase"/>
    <property type="match status" value="1"/>
</dbReference>
<dbReference type="PANTHER" id="PTHR43047">
    <property type="entry name" value="TWO-COMPONENT HISTIDINE PROTEIN KINASE"/>
    <property type="match status" value="1"/>
</dbReference>
<gene>
    <name evidence="6" type="ORF">A3A36_03095</name>
</gene>
<organism evidence="6 7">
    <name type="scientific">Candidatus Kaiserbacteria bacterium RIFCSPLOWO2_01_FULL_52_12b</name>
    <dbReference type="NCBI Taxonomy" id="1798509"/>
    <lineage>
        <taxon>Bacteria</taxon>
        <taxon>Candidatus Kaiseribacteriota</taxon>
    </lineage>
</organism>
<dbReference type="InterPro" id="IPR005467">
    <property type="entry name" value="His_kinase_dom"/>
</dbReference>
<name>A0A1F6EXG5_9BACT</name>
<dbReference type="InterPro" id="IPR004358">
    <property type="entry name" value="Sig_transdc_His_kin-like_C"/>
</dbReference>
<evidence type="ECO:0000259" key="5">
    <source>
        <dbReference type="PROSITE" id="PS50109"/>
    </source>
</evidence>
<dbReference type="GO" id="GO:0000155">
    <property type="term" value="F:phosphorelay sensor kinase activity"/>
    <property type="evidence" value="ECO:0007669"/>
    <property type="project" value="InterPro"/>
</dbReference>
<dbReference type="AlphaFoldDB" id="A0A1F6EXG5"/>
<keyword evidence="4" id="KW-0418">Kinase</keyword>
<evidence type="ECO:0000256" key="4">
    <source>
        <dbReference type="ARBA" id="ARBA00022777"/>
    </source>
</evidence>
<dbReference type="InterPro" id="IPR003594">
    <property type="entry name" value="HATPase_dom"/>
</dbReference>
<dbReference type="GO" id="GO:0005886">
    <property type="term" value="C:plasma membrane"/>
    <property type="evidence" value="ECO:0007669"/>
    <property type="project" value="TreeGrafter"/>
</dbReference>
<dbReference type="SUPFAM" id="SSF47384">
    <property type="entry name" value="Homodimeric domain of signal transducing histidine kinase"/>
    <property type="match status" value="1"/>
</dbReference>
<evidence type="ECO:0000256" key="3">
    <source>
        <dbReference type="ARBA" id="ARBA00022679"/>
    </source>
</evidence>
<evidence type="ECO:0000256" key="2">
    <source>
        <dbReference type="ARBA" id="ARBA00012438"/>
    </source>
</evidence>
<dbReference type="EMBL" id="MFLW01000016">
    <property type="protein sequence ID" value="OGG78308.1"/>
    <property type="molecule type" value="Genomic_DNA"/>
</dbReference>
<proteinExistence type="predicted"/>
<comment type="caution">
    <text evidence="6">The sequence shown here is derived from an EMBL/GenBank/DDBJ whole genome shotgun (WGS) entry which is preliminary data.</text>
</comment>
<evidence type="ECO:0000313" key="7">
    <source>
        <dbReference type="Proteomes" id="UP000178811"/>
    </source>
</evidence>
<dbReference type="Proteomes" id="UP000178811">
    <property type="component" value="Unassembled WGS sequence"/>
</dbReference>
<protein>
    <recommendedName>
        <fullName evidence="2">histidine kinase</fullName>
        <ecNumber evidence="2">2.7.13.3</ecNumber>
    </recommendedName>
</protein>
<accession>A0A1F6EXG5</accession>
<feature type="domain" description="Histidine kinase" evidence="5">
    <location>
        <begin position="225"/>
        <end position="444"/>
    </location>
</feature>
<comment type="catalytic activity">
    <reaction evidence="1">
        <text>ATP + protein L-histidine = ADP + protein N-phospho-L-histidine.</text>
        <dbReference type="EC" id="2.7.13.3"/>
    </reaction>
</comment>
<dbReference type="PROSITE" id="PS50109">
    <property type="entry name" value="HIS_KIN"/>
    <property type="match status" value="1"/>
</dbReference>
<dbReference type="SMART" id="SM00065">
    <property type="entry name" value="GAF"/>
    <property type="match status" value="1"/>
</dbReference>
<dbReference type="InterPro" id="IPR036890">
    <property type="entry name" value="HATPase_C_sf"/>
</dbReference>